<organism evidence="2 3">
    <name type="scientific">Cylindrospermum stagnale PCC 7417</name>
    <dbReference type="NCBI Taxonomy" id="56107"/>
    <lineage>
        <taxon>Bacteria</taxon>
        <taxon>Bacillati</taxon>
        <taxon>Cyanobacteriota</taxon>
        <taxon>Cyanophyceae</taxon>
        <taxon>Nostocales</taxon>
        <taxon>Nostocaceae</taxon>
        <taxon>Cylindrospermum</taxon>
    </lineage>
</organism>
<dbReference type="STRING" id="56107.Cylst_2557"/>
<gene>
    <name evidence="2" type="ORF">Cylst_2557</name>
</gene>
<keyword evidence="1" id="KW-0812">Transmembrane</keyword>
<keyword evidence="1" id="KW-0472">Membrane</keyword>
<dbReference type="Proteomes" id="UP000010475">
    <property type="component" value="Chromosome"/>
</dbReference>
<protein>
    <submittedName>
        <fullName evidence="2">Uncharacterized protein</fullName>
    </submittedName>
</protein>
<evidence type="ECO:0000313" key="2">
    <source>
        <dbReference type="EMBL" id="AFZ24763.1"/>
    </source>
</evidence>
<dbReference type="AlphaFoldDB" id="K9WX28"/>
<accession>K9WX28</accession>
<evidence type="ECO:0000313" key="3">
    <source>
        <dbReference type="Proteomes" id="UP000010475"/>
    </source>
</evidence>
<dbReference type="EMBL" id="CP003642">
    <property type="protein sequence ID" value="AFZ24763.1"/>
    <property type="molecule type" value="Genomic_DNA"/>
</dbReference>
<keyword evidence="1" id="KW-1133">Transmembrane helix</keyword>
<feature type="transmembrane region" description="Helical" evidence="1">
    <location>
        <begin position="44"/>
        <end position="62"/>
    </location>
</feature>
<feature type="transmembrane region" description="Helical" evidence="1">
    <location>
        <begin position="21"/>
        <end position="38"/>
    </location>
</feature>
<dbReference type="HOGENOM" id="CLU_2568157_0_0_3"/>
<name>K9WX28_9NOST</name>
<reference evidence="2 3" key="1">
    <citation type="submission" date="2012-06" db="EMBL/GenBank/DDBJ databases">
        <title>Finished chromosome of genome of Cylindrospermum stagnale PCC 7417.</title>
        <authorList>
            <consortium name="US DOE Joint Genome Institute"/>
            <person name="Gugger M."/>
            <person name="Coursin T."/>
            <person name="Rippka R."/>
            <person name="Tandeau De Marsac N."/>
            <person name="Huntemann M."/>
            <person name="Wei C.-L."/>
            <person name="Han J."/>
            <person name="Detter J.C."/>
            <person name="Han C."/>
            <person name="Tapia R."/>
            <person name="Chen A."/>
            <person name="Kyrpides N."/>
            <person name="Mavromatis K."/>
            <person name="Markowitz V."/>
            <person name="Szeto E."/>
            <person name="Ivanova N."/>
            <person name="Pagani I."/>
            <person name="Pati A."/>
            <person name="Goodwin L."/>
            <person name="Nordberg H.P."/>
            <person name="Cantor M.N."/>
            <person name="Hua S.X."/>
            <person name="Woyke T."/>
            <person name="Kerfeld C.A."/>
        </authorList>
    </citation>
    <scope>NUCLEOTIDE SEQUENCE [LARGE SCALE GENOMIC DNA]</scope>
    <source>
        <strain evidence="2 3">PCC 7417</strain>
    </source>
</reference>
<dbReference type="KEGG" id="csg:Cylst_2557"/>
<evidence type="ECO:0000256" key="1">
    <source>
        <dbReference type="SAM" id="Phobius"/>
    </source>
</evidence>
<sequence>MHPSSETSSINQRTMNINQQLMAIGYAALWGCFFWLTSPPFVQWIPQVFEVCLFGHICFLWGRKGAIDWLMLQYRDGNWKD</sequence>
<proteinExistence type="predicted"/>
<keyword evidence="3" id="KW-1185">Reference proteome</keyword>